<dbReference type="AlphaFoldDB" id="A0A9X3EF69"/>
<proteinExistence type="inferred from homology"/>
<evidence type="ECO:0000256" key="6">
    <source>
        <dbReference type="HAMAP-Rule" id="MF_00529"/>
    </source>
</evidence>
<dbReference type="Proteomes" id="UP001150830">
    <property type="component" value="Unassembled WGS sequence"/>
</dbReference>
<dbReference type="HAMAP" id="MF_00529">
    <property type="entry name" value="NifW"/>
    <property type="match status" value="1"/>
</dbReference>
<dbReference type="EMBL" id="JAPNOA010000028">
    <property type="protein sequence ID" value="MCY0965644.1"/>
    <property type="molecule type" value="Genomic_DNA"/>
</dbReference>
<comment type="subunit">
    <text evidence="3 6">Homotrimer; associates with NifD.</text>
</comment>
<evidence type="ECO:0000256" key="4">
    <source>
        <dbReference type="ARBA" id="ARBA00016274"/>
    </source>
</evidence>
<evidence type="ECO:0000256" key="1">
    <source>
        <dbReference type="ARBA" id="ARBA00002247"/>
    </source>
</evidence>
<comment type="function">
    <text evidence="1 6">May protect the nitrogenase Fe-Mo protein from oxidative damage.</text>
</comment>
<sequence>MEMSLDMVRDESMALEDALDELESAEDFLDYFGIPFDPRVVQINRLHIMQRYHDYLTKSASSLQQHQEDEPALRAVYQVLLERAYQDFVDSDALTEKVFKVFRMHEPQTSFVSIDSLLGP</sequence>
<comment type="similarity">
    <text evidence="2 6">Belongs to the NifW family.</text>
</comment>
<dbReference type="PIRSF" id="PIRSF005790">
    <property type="entry name" value="NifW"/>
    <property type="match status" value="1"/>
</dbReference>
<keyword evidence="5 6" id="KW-0535">Nitrogen fixation</keyword>
<keyword evidence="8" id="KW-1185">Reference proteome</keyword>
<reference evidence="7" key="1">
    <citation type="submission" date="2022-11" db="EMBL/GenBank/DDBJ databases">
        <title>Parathalassolutuus dongxingensis gen. nov., sp. nov., a novel member of family Oceanospirillaceae isolated from a coastal shrimp pond in Guangxi, China.</title>
        <authorList>
            <person name="Chen H."/>
        </authorList>
    </citation>
    <scope>NUCLEOTIDE SEQUENCE</scope>
    <source>
        <strain evidence="7">G-43</strain>
    </source>
</reference>
<dbReference type="InterPro" id="IPR004893">
    <property type="entry name" value="NifW"/>
</dbReference>
<evidence type="ECO:0000256" key="3">
    <source>
        <dbReference type="ARBA" id="ARBA00011284"/>
    </source>
</evidence>
<accession>A0A9X3EF69</accession>
<name>A0A9X3EF69_9GAMM</name>
<dbReference type="RefSeq" id="WP_283173858.1">
    <property type="nucleotide sequence ID" value="NZ_JAPNOA010000028.1"/>
</dbReference>
<dbReference type="Pfam" id="PF03206">
    <property type="entry name" value="NifW"/>
    <property type="match status" value="1"/>
</dbReference>
<evidence type="ECO:0000256" key="2">
    <source>
        <dbReference type="ARBA" id="ARBA00008351"/>
    </source>
</evidence>
<evidence type="ECO:0000256" key="5">
    <source>
        <dbReference type="ARBA" id="ARBA00023231"/>
    </source>
</evidence>
<dbReference type="GO" id="GO:0009399">
    <property type="term" value="P:nitrogen fixation"/>
    <property type="evidence" value="ECO:0007669"/>
    <property type="project" value="UniProtKB-UniRule"/>
</dbReference>
<comment type="caution">
    <text evidence="7">The sequence shown here is derived from an EMBL/GenBank/DDBJ whole genome shotgun (WGS) entry which is preliminary data.</text>
</comment>
<evidence type="ECO:0000313" key="8">
    <source>
        <dbReference type="Proteomes" id="UP001150830"/>
    </source>
</evidence>
<organism evidence="7 8">
    <name type="scientific">Parathalassolituus penaei</name>
    <dbReference type="NCBI Taxonomy" id="2997323"/>
    <lineage>
        <taxon>Bacteria</taxon>
        <taxon>Pseudomonadati</taxon>
        <taxon>Pseudomonadota</taxon>
        <taxon>Gammaproteobacteria</taxon>
        <taxon>Oceanospirillales</taxon>
        <taxon>Oceanospirillaceae</taxon>
        <taxon>Parathalassolituus</taxon>
    </lineage>
</organism>
<protein>
    <recommendedName>
        <fullName evidence="4 6">Nitrogenase-stabilizing/protective protein NifW</fullName>
    </recommendedName>
</protein>
<gene>
    <name evidence="6" type="primary">nifW</name>
    <name evidence="7" type="ORF">OUO13_10630</name>
</gene>
<evidence type="ECO:0000313" key="7">
    <source>
        <dbReference type="EMBL" id="MCY0965644.1"/>
    </source>
</evidence>